<dbReference type="InterPro" id="IPR010723">
    <property type="entry name" value="HemN_C"/>
</dbReference>
<dbReference type="InterPro" id="IPR036465">
    <property type="entry name" value="vWFA_dom_sf"/>
</dbReference>
<dbReference type="Pfam" id="PF06969">
    <property type="entry name" value="HemN_C"/>
    <property type="match status" value="1"/>
</dbReference>
<feature type="domain" description="VWFA" evidence="1">
    <location>
        <begin position="255"/>
        <end position="435"/>
    </location>
</feature>
<dbReference type="SUPFAM" id="SSF53300">
    <property type="entry name" value="vWA-like"/>
    <property type="match status" value="1"/>
</dbReference>
<proteinExistence type="predicted"/>
<reference evidence="2" key="1">
    <citation type="submission" date="2020-05" db="EMBL/GenBank/DDBJ databases">
        <authorList>
            <person name="Chiriac C."/>
            <person name="Salcher M."/>
            <person name="Ghai R."/>
            <person name="Kavagutti S V."/>
        </authorList>
    </citation>
    <scope>NUCLEOTIDE SEQUENCE</scope>
</reference>
<evidence type="ECO:0000313" key="2">
    <source>
        <dbReference type="EMBL" id="CAB4620426.1"/>
    </source>
</evidence>
<dbReference type="EMBL" id="CAEZUP010000097">
    <property type="protein sequence ID" value="CAB4620426.1"/>
    <property type="molecule type" value="Genomic_DNA"/>
</dbReference>
<dbReference type="Pfam" id="PF13519">
    <property type="entry name" value="VWA_2"/>
    <property type="match status" value="1"/>
</dbReference>
<dbReference type="CDD" id="cd00198">
    <property type="entry name" value="vWFA"/>
    <property type="match status" value="1"/>
</dbReference>
<accession>A0A6J6I4Y5</accession>
<dbReference type="AlphaFoldDB" id="A0A6J6I4Y5"/>
<evidence type="ECO:0000259" key="1">
    <source>
        <dbReference type="SMART" id="SM00327"/>
    </source>
</evidence>
<name>A0A6J6I4Y5_9ZZZZ</name>
<protein>
    <submittedName>
        <fullName evidence="2">Unannotated protein</fullName>
    </submittedName>
</protein>
<dbReference type="SMART" id="SM00327">
    <property type="entry name" value="VWA"/>
    <property type="match status" value="1"/>
</dbReference>
<sequence length="449" mass="50771">MERFGDFFPENPQNLDELLEVMARRMAAAQAMLNSMTPEQRAQLQSLSDQLLDDMDLRWQVDQLGQNLAQMFPDMNWDRSYDFSGQDPMNMADANQLLQELGDIDQLENLLRGASSPGALAEVDLDRARELLGDDAAKSLEQMAKLAKRLEESGLVENKEGRLELTPRGIRQLGQNALDELFSKMSLDKAGQHEIPRIGVGHERDYSTKPYEFGDAFNLDIGATVRNAIQRSGSGTPVQLTPEDFEVERTEHLVRSSTVLMIDLSLSMPMRDNFLPAKKVTMALHSLITSKYPRDYMGIVGFSESARELKPEELPEVSWDFVYGTNMQHGFQIARRLLSRQTGTKQIIMITDGEPTAHITQSGDVYFNYPPVRETVDATLREVNLCTRDGIKINTFMLDPTPHLQEFIGKLAQLNGGRVFFTTPENLGDYVLVDFMEQKKQMLRSRRAG</sequence>
<organism evidence="2">
    <name type="scientific">freshwater metagenome</name>
    <dbReference type="NCBI Taxonomy" id="449393"/>
    <lineage>
        <taxon>unclassified sequences</taxon>
        <taxon>metagenomes</taxon>
        <taxon>ecological metagenomes</taxon>
    </lineage>
</organism>
<gene>
    <name evidence="2" type="ORF">UFOPK1835_01736</name>
</gene>
<dbReference type="InterPro" id="IPR002035">
    <property type="entry name" value="VWF_A"/>
</dbReference>
<dbReference type="Gene3D" id="3.40.50.410">
    <property type="entry name" value="von Willebrand factor, type A domain"/>
    <property type="match status" value="1"/>
</dbReference>